<sequence>MVKHVLQVFLGERRALHVADGADLFRQAQGVRLGDGLLLVLRELDEHLDVVAEVALRAHQDERRPGPVPADLGNPLLQHVVEGGRRHDAEAQQEDVRAGVAQGPDRVEVVL</sequence>
<protein>
    <submittedName>
        <fullName evidence="1">Uncharacterized protein</fullName>
    </submittedName>
</protein>
<keyword evidence="2" id="KW-1185">Reference proteome</keyword>
<feature type="non-terminal residue" evidence="1">
    <location>
        <position position="111"/>
    </location>
</feature>
<proteinExistence type="predicted"/>
<dbReference type="Proteomes" id="UP000271974">
    <property type="component" value="Unassembled WGS sequence"/>
</dbReference>
<evidence type="ECO:0000313" key="2">
    <source>
        <dbReference type="Proteomes" id="UP000271974"/>
    </source>
</evidence>
<reference evidence="1 2" key="1">
    <citation type="submission" date="2019-01" db="EMBL/GenBank/DDBJ databases">
        <title>A draft genome assembly of the solar-powered sea slug Elysia chlorotica.</title>
        <authorList>
            <person name="Cai H."/>
            <person name="Li Q."/>
            <person name="Fang X."/>
            <person name="Li J."/>
            <person name="Curtis N.E."/>
            <person name="Altenburger A."/>
            <person name="Shibata T."/>
            <person name="Feng M."/>
            <person name="Maeda T."/>
            <person name="Schwartz J.A."/>
            <person name="Shigenobu S."/>
            <person name="Lundholm N."/>
            <person name="Nishiyama T."/>
            <person name="Yang H."/>
            <person name="Hasebe M."/>
            <person name="Li S."/>
            <person name="Pierce S.K."/>
            <person name="Wang J."/>
        </authorList>
    </citation>
    <scope>NUCLEOTIDE SEQUENCE [LARGE SCALE GENOMIC DNA]</scope>
    <source>
        <strain evidence="1">EC2010</strain>
        <tissue evidence="1">Whole organism of an adult</tissue>
    </source>
</reference>
<gene>
    <name evidence="1" type="ORF">EGW08_012841</name>
</gene>
<evidence type="ECO:0000313" key="1">
    <source>
        <dbReference type="EMBL" id="RUS79403.1"/>
    </source>
</evidence>
<comment type="caution">
    <text evidence="1">The sequence shown here is derived from an EMBL/GenBank/DDBJ whole genome shotgun (WGS) entry which is preliminary data.</text>
</comment>
<accession>A0A3S0ZJW1</accession>
<name>A0A3S0ZJW1_ELYCH</name>
<dbReference type="EMBL" id="RQTK01000453">
    <property type="protein sequence ID" value="RUS79403.1"/>
    <property type="molecule type" value="Genomic_DNA"/>
</dbReference>
<organism evidence="1 2">
    <name type="scientific">Elysia chlorotica</name>
    <name type="common">Eastern emerald elysia</name>
    <name type="synonym">Sea slug</name>
    <dbReference type="NCBI Taxonomy" id="188477"/>
    <lineage>
        <taxon>Eukaryota</taxon>
        <taxon>Metazoa</taxon>
        <taxon>Spiralia</taxon>
        <taxon>Lophotrochozoa</taxon>
        <taxon>Mollusca</taxon>
        <taxon>Gastropoda</taxon>
        <taxon>Heterobranchia</taxon>
        <taxon>Euthyneura</taxon>
        <taxon>Panpulmonata</taxon>
        <taxon>Sacoglossa</taxon>
        <taxon>Placobranchoidea</taxon>
        <taxon>Plakobranchidae</taxon>
        <taxon>Elysia</taxon>
    </lineage>
</organism>
<dbReference type="AlphaFoldDB" id="A0A3S0ZJW1"/>